<evidence type="ECO:0000256" key="1">
    <source>
        <dbReference type="ARBA" id="ARBA00022829"/>
    </source>
</evidence>
<dbReference type="PANTHER" id="PTHR33969">
    <property type="entry name" value="SEGREGATION AND CONDENSATION PROTEIN A"/>
    <property type="match status" value="1"/>
</dbReference>
<keyword evidence="3" id="KW-0132">Cell division</keyword>
<dbReference type="GO" id="GO:0007059">
    <property type="term" value="P:chromosome segregation"/>
    <property type="evidence" value="ECO:0007669"/>
    <property type="project" value="UniProtKB-UniRule"/>
</dbReference>
<dbReference type="GO" id="GO:0006260">
    <property type="term" value="P:DNA replication"/>
    <property type="evidence" value="ECO:0007669"/>
    <property type="project" value="UniProtKB-UniRule"/>
</dbReference>
<keyword evidence="3" id="KW-0131">Cell cycle</keyword>
<organism evidence="4 5">
    <name type="scientific">Spiroplasma mirum ATCC 29335</name>
    <dbReference type="NCBI Taxonomy" id="838561"/>
    <lineage>
        <taxon>Bacteria</taxon>
        <taxon>Bacillati</taxon>
        <taxon>Mycoplasmatota</taxon>
        <taxon>Mollicutes</taxon>
        <taxon>Entomoplasmatales</taxon>
        <taxon>Spiroplasmataceae</taxon>
        <taxon>Spiroplasma</taxon>
    </lineage>
</organism>
<dbReference type="HOGENOM" id="CLU_038686_3_1_14"/>
<keyword evidence="5" id="KW-1185">Reference proteome</keyword>
<dbReference type="InterPro" id="IPR023093">
    <property type="entry name" value="ScpA-like_C"/>
</dbReference>
<dbReference type="KEGG" id="smir:SMM_0432"/>
<dbReference type="Proteomes" id="UP000019260">
    <property type="component" value="Chromosome"/>
</dbReference>
<dbReference type="RefSeq" id="WP_236681414.1">
    <property type="nucleotide sequence ID" value="NZ_CP002082.1"/>
</dbReference>
<comment type="subcellular location">
    <subcellularLocation>
        <location evidence="3">Cytoplasm</location>
    </subcellularLocation>
    <text evidence="3">Associated with two foci at the outer edges of the nucleoid region in young cells, and at four foci within both cell halves in older cells.</text>
</comment>
<dbReference type="Gene3D" id="6.10.250.2410">
    <property type="match status" value="1"/>
</dbReference>
<dbReference type="PANTHER" id="PTHR33969:SF2">
    <property type="entry name" value="SEGREGATION AND CONDENSATION PROTEIN A"/>
    <property type="match status" value="1"/>
</dbReference>
<name>W0GL19_9MOLU</name>
<gene>
    <name evidence="3" type="primary">scpA</name>
    <name evidence="4" type="ORF">P344_02595</name>
</gene>
<accession>W0GL19</accession>
<dbReference type="InterPro" id="IPR003768">
    <property type="entry name" value="ScpA"/>
</dbReference>
<dbReference type="PATRIC" id="fig|838561.3.peg.501"/>
<dbReference type="GO" id="GO:0051301">
    <property type="term" value="P:cell division"/>
    <property type="evidence" value="ECO:0007669"/>
    <property type="project" value="UniProtKB-KW"/>
</dbReference>
<dbReference type="AlphaFoldDB" id="W0GL19"/>
<dbReference type="Pfam" id="PF02616">
    <property type="entry name" value="SMC_ScpA"/>
    <property type="match status" value="1"/>
</dbReference>
<dbReference type="KEGG" id="smia:P344_02595"/>
<keyword evidence="3" id="KW-0963">Cytoplasm</keyword>
<evidence type="ECO:0000256" key="2">
    <source>
        <dbReference type="ARBA" id="ARBA00044777"/>
    </source>
</evidence>
<protein>
    <recommendedName>
        <fullName evidence="2 3">Segregation and condensation protein A</fullName>
    </recommendedName>
</protein>
<comment type="subunit">
    <text evidence="3">Component of a cohesin-like complex composed of ScpA, ScpB and the Smc homodimer, in which ScpA and ScpB bind to the head domain of Smc. The presence of the three proteins is required for the association of the complex with DNA.</text>
</comment>
<dbReference type="GO" id="GO:0005737">
    <property type="term" value="C:cytoplasm"/>
    <property type="evidence" value="ECO:0007669"/>
    <property type="project" value="UniProtKB-SubCell"/>
</dbReference>
<dbReference type="Gene3D" id="1.10.10.580">
    <property type="entry name" value="Structural maintenance of chromosome 1. Chain E"/>
    <property type="match status" value="1"/>
</dbReference>
<reference evidence="4 5" key="1">
    <citation type="submission" date="2013-09" db="EMBL/GenBank/DDBJ databases">
        <title>Complete genome sequence of Spiroplasma mirum suckling mouse cataract agent.</title>
        <authorList>
            <person name="Landry C.A."/>
            <person name="Bastian F.O."/>
            <person name="Thune R.L."/>
        </authorList>
    </citation>
    <scope>NUCLEOTIDE SEQUENCE [LARGE SCALE GENOMIC DNA]</scope>
    <source>
        <strain evidence="4 5">SMCA</strain>
    </source>
</reference>
<dbReference type="HAMAP" id="MF_01805">
    <property type="entry name" value="ScpA"/>
    <property type="match status" value="1"/>
</dbReference>
<comment type="similarity">
    <text evidence="3">Belongs to the ScpA family.</text>
</comment>
<comment type="function">
    <text evidence="3">Participates in chromosomal partition during cell division. May act via the formation of a condensin-like complex containing Smc and ScpB that pull DNA away from mid-cell into both cell halves.</text>
</comment>
<dbReference type="eggNOG" id="COG1354">
    <property type="taxonomic scope" value="Bacteria"/>
</dbReference>
<sequence>MLTNNPRYEVSLDNFTGSLDLLLHLIKEKAVDLFSVSLLEITDQFLAYLHQFEKLNIEIASEYLLMTSYLIEIKTKLVLPKEEVEIDENYEKDNREELIARLLEYKKIKEVTHYFKNQHQESSKYLSKPKTIIKGQRVPDEELPLSPKINIDKLANSFLKMLERINASKPLNSNIIITEVSPEEITVKILDIIENTTQEWLLGDLLDYFELSTQVFVACFIAILDLARHQKISITQHQHLDNIYITYLNLGEEQQDE</sequence>
<evidence type="ECO:0000313" key="5">
    <source>
        <dbReference type="Proteomes" id="UP000019260"/>
    </source>
</evidence>
<evidence type="ECO:0000313" key="4">
    <source>
        <dbReference type="EMBL" id="AHI57865.1"/>
    </source>
</evidence>
<dbReference type="EMBL" id="CP006720">
    <property type="protein sequence ID" value="AHI57865.1"/>
    <property type="molecule type" value="Genomic_DNA"/>
</dbReference>
<evidence type="ECO:0000256" key="3">
    <source>
        <dbReference type="HAMAP-Rule" id="MF_01805"/>
    </source>
</evidence>
<keyword evidence="1 3" id="KW-0159">Chromosome partition</keyword>
<proteinExistence type="inferred from homology"/>
<dbReference type="STRING" id="838561.P344_02595"/>